<name>A0A6N7XHT4_9FIRM</name>
<protein>
    <recommendedName>
        <fullName evidence="4">Peptidyl-prolyl cis-trans isomerase</fullName>
        <shortName evidence="4">PPIase</shortName>
        <ecNumber evidence="4">5.2.1.8</ecNumber>
    </recommendedName>
</protein>
<evidence type="ECO:0000313" key="7">
    <source>
        <dbReference type="Proteomes" id="UP000469523"/>
    </source>
</evidence>
<dbReference type="Gene3D" id="2.40.100.10">
    <property type="entry name" value="Cyclophilin-like"/>
    <property type="match status" value="1"/>
</dbReference>
<dbReference type="InterPro" id="IPR044666">
    <property type="entry name" value="Cyclophilin_A-like"/>
</dbReference>
<evidence type="ECO:0000256" key="2">
    <source>
        <dbReference type="ARBA" id="ARBA00023110"/>
    </source>
</evidence>
<dbReference type="PROSITE" id="PS50072">
    <property type="entry name" value="CSA_PPIASE_2"/>
    <property type="match status" value="1"/>
</dbReference>
<comment type="function">
    <text evidence="1 4">PPIases accelerate the folding of proteins. It catalyzes the cis-trans isomerization of proline imidic peptide bonds in oligopeptides.</text>
</comment>
<dbReference type="Proteomes" id="UP000469523">
    <property type="component" value="Unassembled WGS sequence"/>
</dbReference>
<comment type="catalytic activity">
    <reaction evidence="4">
        <text>[protein]-peptidylproline (omega=180) = [protein]-peptidylproline (omega=0)</text>
        <dbReference type="Rhea" id="RHEA:16237"/>
        <dbReference type="Rhea" id="RHEA-COMP:10747"/>
        <dbReference type="Rhea" id="RHEA-COMP:10748"/>
        <dbReference type="ChEBI" id="CHEBI:83833"/>
        <dbReference type="ChEBI" id="CHEBI:83834"/>
        <dbReference type="EC" id="5.2.1.8"/>
    </reaction>
</comment>
<dbReference type="PANTHER" id="PTHR45625:SF4">
    <property type="entry name" value="PEPTIDYLPROLYL ISOMERASE DOMAIN AND WD REPEAT-CONTAINING PROTEIN 1"/>
    <property type="match status" value="1"/>
</dbReference>
<dbReference type="GO" id="GO:0003755">
    <property type="term" value="F:peptidyl-prolyl cis-trans isomerase activity"/>
    <property type="evidence" value="ECO:0007669"/>
    <property type="project" value="UniProtKB-UniRule"/>
</dbReference>
<evidence type="ECO:0000259" key="5">
    <source>
        <dbReference type="PROSITE" id="PS50072"/>
    </source>
</evidence>
<dbReference type="AlphaFoldDB" id="A0A6N7XHT4"/>
<dbReference type="PRINTS" id="PR00153">
    <property type="entry name" value="CSAPPISMRASE"/>
</dbReference>
<sequence length="228" mass="25663">MKKKRIILAVILLILFLLLCSCSKRKSIDLDQLKLPEKGEEVIVMKTDLGIIRIRLFPNVAPKAVENFKGLTKKGYFDGQSFYRVRKDYFIQSGDPTGEGKYGESIWGDEFEDEFSLNYRHFYGALSMANSGPNTNTSNFFIVQGNDVDNDIIELMKEIGEEGGYTDEVIKAYETLGGVYDLDNKHTVFGQVFEGMDVVDAIANTEIDTVVGQPIKSIVIEKVELVSY</sequence>
<keyword evidence="2 4" id="KW-0697">Rotamase</keyword>
<dbReference type="PROSITE" id="PS51257">
    <property type="entry name" value="PROKAR_LIPOPROTEIN"/>
    <property type="match status" value="1"/>
</dbReference>
<keyword evidence="7" id="KW-1185">Reference proteome</keyword>
<dbReference type="SUPFAM" id="SSF50891">
    <property type="entry name" value="Cyclophilin-like"/>
    <property type="match status" value="1"/>
</dbReference>
<dbReference type="InterPro" id="IPR029000">
    <property type="entry name" value="Cyclophilin-like_dom_sf"/>
</dbReference>
<dbReference type="Pfam" id="PF00160">
    <property type="entry name" value="Pro_isomerase"/>
    <property type="match status" value="1"/>
</dbReference>
<proteinExistence type="inferred from homology"/>
<keyword evidence="3 4" id="KW-0413">Isomerase</keyword>
<evidence type="ECO:0000256" key="1">
    <source>
        <dbReference type="ARBA" id="ARBA00002388"/>
    </source>
</evidence>
<gene>
    <name evidence="6" type="ORF">FYJ83_08940</name>
</gene>
<feature type="domain" description="PPIase cyclophilin-type" evidence="5">
    <location>
        <begin position="41"/>
        <end position="225"/>
    </location>
</feature>
<dbReference type="EC" id="5.2.1.8" evidence="4"/>
<comment type="caution">
    <text evidence="6">The sequence shown here is derived from an EMBL/GenBank/DDBJ whole genome shotgun (WGS) entry which is preliminary data.</text>
</comment>
<reference evidence="6 7" key="1">
    <citation type="submission" date="2019-09" db="EMBL/GenBank/DDBJ databases">
        <title>In-depth cultivation of the pig gut microbiome towards novel bacterial diversity and tailored functional studies.</title>
        <authorList>
            <person name="Wylensek D."/>
            <person name="Hitch T.C.A."/>
            <person name="Clavel T."/>
        </authorList>
    </citation>
    <scope>NUCLEOTIDE SEQUENCE [LARGE SCALE GENOMIC DNA]</scope>
    <source>
        <strain evidence="6 7">WCA3-693-APC-4?</strain>
    </source>
</reference>
<dbReference type="PANTHER" id="PTHR45625">
    <property type="entry name" value="PEPTIDYL-PROLYL CIS-TRANS ISOMERASE-RELATED"/>
    <property type="match status" value="1"/>
</dbReference>
<comment type="similarity">
    <text evidence="4">Belongs to the cyclophilin-type PPIase family.</text>
</comment>
<evidence type="ECO:0000313" key="6">
    <source>
        <dbReference type="EMBL" id="MSU01589.1"/>
    </source>
</evidence>
<dbReference type="RefSeq" id="WP_154439999.1">
    <property type="nucleotide sequence ID" value="NZ_JAHLPJ010000001.1"/>
</dbReference>
<dbReference type="InterPro" id="IPR002130">
    <property type="entry name" value="Cyclophilin-type_PPIase_dom"/>
</dbReference>
<evidence type="ECO:0000256" key="4">
    <source>
        <dbReference type="RuleBase" id="RU363019"/>
    </source>
</evidence>
<evidence type="ECO:0000256" key="3">
    <source>
        <dbReference type="ARBA" id="ARBA00023235"/>
    </source>
</evidence>
<organism evidence="6 7">
    <name type="scientific">Tissierella pigra</name>
    <dbReference type="NCBI Taxonomy" id="2607614"/>
    <lineage>
        <taxon>Bacteria</taxon>
        <taxon>Bacillati</taxon>
        <taxon>Bacillota</taxon>
        <taxon>Tissierellia</taxon>
        <taxon>Tissierellales</taxon>
        <taxon>Tissierellaceae</taxon>
        <taxon>Tissierella</taxon>
    </lineage>
</organism>
<accession>A0A6N7XHT4</accession>
<dbReference type="EMBL" id="VUNQ01000016">
    <property type="protein sequence ID" value="MSU01589.1"/>
    <property type="molecule type" value="Genomic_DNA"/>
</dbReference>